<name>A0A3M6QP64_9BURK</name>
<gene>
    <name evidence="6" type="ORF">D8I35_13310</name>
</gene>
<evidence type="ECO:0000256" key="1">
    <source>
        <dbReference type="ARBA" id="ARBA00004275"/>
    </source>
</evidence>
<dbReference type="Pfam" id="PF00378">
    <property type="entry name" value="ECH_1"/>
    <property type="match status" value="1"/>
</dbReference>
<evidence type="ECO:0000313" key="6">
    <source>
        <dbReference type="EMBL" id="RMX04837.1"/>
    </source>
</evidence>
<comment type="subcellular location">
    <subcellularLocation>
        <location evidence="1">Peroxisome</location>
    </subcellularLocation>
</comment>
<evidence type="ECO:0000256" key="2">
    <source>
        <dbReference type="ARBA" id="ARBA00005254"/>
    </source>
</evidence>
<comment type="similarity">
    <text evidence="2">Belongs to the enoyl-CoA hydratase/isomerase family.</text>
</comment>
<feature type="compositionally biased region" description="Low complexity" evidence="5">
    <location>
        <begin position="1"/>
        <end position="20"/>
    </location>
</feature>
<dbReference type="PANTHER" id="PTHR43684:SF1">
    <property type="entry name" value="ENOYL-COA DELTA ISOMERASE 2"/>
    <property type="match status" value="1"/>
</dbReference>
<dbReference type="PANTHER" id="PTHR43684">
    <property type="match status" value="1"/>
</dbReference>
<dbReference type="InterPro" id="IPR001753">
    <property type="entry name" value="Enoyl-CoA_hydra/iso"/>
</dbReference>
<dbReference type="InterPro" id="IPR051053">
    <property type="entry name" value="ECH/Chromodomain_protein"/>
</dbReference>
<dbReference type="Proteomes" id="UP000278006">
    <property type="component" value="Unassembled WGS sequence"/>
</dbReference>
<dbReference type="GO" id="GO:0004165">
    <property type="term" value="F:delta(3)-delta(2)-enoyl-CoA isomerase activity"/>
    <property type="evidence" value="ECO:0007669"/>
    <property type="project" value="UniProtKB-ARBA"/>
</dbReference>
<evidence type="ECO:0000256" key="3">
    <source>
        <dbReference type="ARBA" id="ARBA00023140"/>
    </source>
</evidence>
<proteinExistence type="inferred from homology"/>
<dbReference type="OrthoDB" id="9797151at2"/>
<sequence>MSHSSPTSSTNSTNSAGSTGRADKAEGAGILRHAENGVLTLTLSRLDKKNAFTQVMYGLFADAFEQAADDAAVRVVVVQGDVTVFSAGNDIADFQQAPRDDGDRPVFRFLRAIAAFPKPVLAAVCGPAVGIGTTLLLHCDLVYAGDNAAFALPFVNLGLCPEAGSSLLLPRLMGHQRASEALLLGEPFFAEAAQEVGLVNRIVPPQEANAMAQIQAVKLAAKPLAALLATKRLLKGAQQAEVLARIDEEARIFGELLQSPAAREAFSAFMEKRKPDFSRL</sequence>
<evidence type="ECO:0000313" key="7">
    <source>
        <dbReference type="Proteomes" id="UP000278006"/>
    </source>
</evidence>
<dbReference type="EMBL" id="RDQO01000004">
    <property type="protein sequence ID" value="RMX04837.1"/>
    <property type="molecule type" value="Genomic_DNA"/>
</dbReference>
<dbReference type="InterPro" id="IPR014748">
    <property type="entry name" value="Enoyl-CoA_hydra_C"/>
</dbReference>
<dbReference type="RefSeq" id="WP_122230133.1">
    <property type="nucleotide sequence ID" value="NZ_RDQO01000004.1"/>
</dbReference>
<dbReference type="CDD" id="cd06558">
    <property type="entry name" value="crotonase-like"/>
    <property type="match status" value="1"/>
</dbReference>
<dbReference type="SUPFAM" id="SSF52096">
    <property type="entry name" value="ClpP/crotonase"/>
    <property type="match status" value="1"/>
</dbReference>
<dbReference type="Gene3D" id="3.90.226.10">
    <property type="entry name" value="2-enoyl-CoA Hydratase, Chain A, domain 1"/>
    <property type="match status" value="1"/>
</dbReference>
<dbReference type="InterPro" id="IPR029045">
    <property type="entry name" value="ClpP/crotonase-like_dom_sf"/>
</dbReference>
<protein>
    <submittedName>
        <fullName evidence="6">Enoyl-CoA hydratase</fullName>
    </submittedName>
</protein>
<dbReference type="Gene3D" id="1.10.12.10">
    <property type="entry name" value="Lyase 2-enoyl-coa Hydratase, Chain A, domain 2"/>
    <property type="match status" value="1"/>
</dbReference>
<keyword evidence="4" id="KW-0413">Isomerase</keyword>
<evidence type="ECO:0000256" key="5">
    <source>
        <dbReference type="SAM" id="MobiDB-lite"/>
    </source>
</evidence>
<feature type="region of interest" description="Disordered" evidence="5">
    <location>
        <begin position="1"/>
        <end position="23"/>
    </location>
</feature>
<dbReference type="AlphaFoldDB" id="A0A3M6QP64"/>
<comment type="caution">
    <text evidence="6">The sequence shown here is derived from an EMBL/GenBank/DDBJ whole genome shotgun (WGS) entry which is preliminary data.</text>
</comment>
<accession>A0A3M6QP64</accession>
<organism evidence="6 7">
    <name type="scientific">Corticibacter populi</name>
    <dbReference type="NCBI Taxonomy" id="1550736"/>
    <lineage>
        <taxon>Bacteria</taxon>
        <taxon>Pseudomonadati</taxon>
        <taxon>Pseudomonadota</taxon>
        <taxon>Betaproteobacteria</taxon>
        <taxon>Burkholderiales</taxon>
        <taxon>Comamonadaceae</taxon>
        <taxon>Corticibacter</taxon>
    </lineage>
</organism>
<keyword evidence="7" id="KW-1185">Reference proteome</keyword>
<reference evidence="6 7" key="1">
    <citation type="submission" date="2018-10" db="EMBL/GenBank/DDBJ databases">
        <title>Draft genome of Cortibacter populi DSM10536.</title>
        <authorList>
            <person name="Bernier A.-M."/>
            <person name="Bernard K."/>
        </authorList>
    </citation>
    <scope>NUCLEOTIDE SEQUENCE [LARGE SCALE GENOMIC DNA]</scope>
    <source>
        <strain evidence="6 7">DSM 105136</strain>
    </source>
</reference>
<evidence type="ECO:0000256" key="4">
    <source>
        <dbReference type="ARBA" id="ARBA00023235"/>
    </source>
</evidence>
<keyword evidence="3" id="KW-0576">Peroxisome</keyword>